<protein>
    <submittedName>
        <fullName evidence="1">Uncharacterized protein</fullName>
    </submittedName>
</protein>
<gene>
    <name evidence="1" type="ORF">AR543_13940</name>
</gene>
<dbReference type="RefSeq" id="WP_060535108.1">
    <property type="nucleotide sequence ID" value="NZ_CP013023.1"/>
</dbReference>
<name>A0A172ZI78_9BACL</name>
<organism evidence="1 2">
    <name type="scientific">Paenibacillus bovis</name>
    <dbReference type="NCBI Taxonomy" id="1616788"/>
    <lineage>
        <taxon>Bacteria</taxon>
        <taxon>Bacillati</taxon>
        <taxon>Bacillota</taxon>
        <taxon>Bacilli</taxon>
        <taxon>Bacillales</taxon>
        <taxon>Paenibacillaceae</taxon>
        <taxon>Paenibacillus</taxon>
    </lineage>
</organism>
<dbReference type="Proteomes" id="UP000078148">
    <property type="component" value="Chromosome"/>
</dbReference>
<dbReference type="STRING" id="1616788.AR543_13940"/>
<dbReference type="EMBL" id="CP013023">
    <property type="protein sequence ID" value="ANF96997.1"/>
    <property type="molecule type" value="Genomic_DNA"/>
</dbReference>
<dbReference type="OrthoDB" id="2670340at2"/>
<reference evidence="2" key="1">
    <citation type="submission" date="2015-10" db="EMBL/GenBank/DDBJ databases">
        <title>Genome of Paenibacillus bovis sp. nov.</title>
        <authorList>
            <person name="Wu Z."/>
            <person name="Gao C."/>
            <person name="Liu Z."/>
            <person name="Zheng H."/>
        </authorList>
    </citation>
    <scope>NUCLEOTIDE SEQUENCE [LARGE SCALE GENOMIC DNA]</scope>
    <source>
        <strain evidence="2">BD3526</strain>
    </source>
</reference>
<dbReference type="AlphaFoldDB" id="A0A172ZI78"/>
<sequence>MRASRILKKAAQFARKPVVQVTGAVALIAICFLAPADMISAPEGSAYFAEKTADSTSEDDSNIIQIPTDPPTIVSQLPEAEDPAGVSYVTGDMVSNEPGGRLPISIAVERQVSDSAWLKDKLTIGPKEAALTADMLRKDGGTIGIFGMPPAEKKQVGDLYFVFRQRAAELFSVSHQGVFIYALYGQLMLPPDTVSTLIGDLNIHLHTDHGAAKPDGAQGTPMEFINDFPQGGIWLNLPVENRDIDENDLTRLKIHATYPNGQKEYLSAELTHYDDEYPYGMKFEAKQNAIYTVVLPGI</sequence>
<accession>A0A172ZI78</accession>
<reference evidence="1 2" key="2">
    <citation type="journal article" date="2016" name="Int. J. Syst. Evol. Microbiol.">
        <title>Paenibacillus bovis sp. nov., isolated from raw yak (Bos grunniens) milk.</title>
        <authorList>
            <person name="Gao C."/>
            <person name="Han J."/>
            <person name="Liu Z."/>
            <person name="Xu X."/>
            <person name="Hang F."/>
            <person name="Wu Z."/>
        </authorList>
    </citation>
    <scope>NUCLEOTIDE SEQUENCE [LARGE SCALE GENOMIC DNA]</scope>
    <source>
        <strain evidence="1 2">BD3526</strain>
    </source>
</reference>
<evidence type="ECO:0000313" key="2">
    <source>
        <dbReference type="Proteomes" id="UP000078148"/>
    </source>
</evidence>
<dbReference type="KEGG" id="pbv:AR543_13940"/>
<keyword evidence="2" id="KW-1185">Reference proteome</keyword>
<evidence type="ECO:0000313" key="1">
    <source>
        <dbReference type="EMBL" id="ANF96997.1"/>
    </source>
</evidence>
<proteinExistence type="predicted"/>